<dbReference type="InterPro" id="IPR055123">
    <property type="entry name" value="SpnB-like_Rossmann"/>
</dbReference>
<evidence type="ECO:0000313" key="11">
    <source>
        <dbReference type="EMBL" id="MFC4562162.1"/>
    </source>
</evidence>
<dbReference type="InterPro" id="IPR006162">
    <property type="entry name" value="Ppantetheine_attach_site"/>
</dbReference>
<dbReference type="Pfam" id="PF08240">
    <property type="entry name" value="ADH_N"/>
    <property type="match status" value="1"/>
</dbReference>
<dbReference type="InterPro" id="IPR013154">
    <property type="entry name" value="ADH-like_N"/>
</dbReference>
<dbReference type="SUPFAM" id="SSF55048">
    <property type="entry name" value="Probable ACP-binding domain of malonyl-CoA ACP transacylase"/>
    <property type="match status" value="3"/>
</dbReference>
<feature type="domain" description="Ketosynthase family 3 (KS3)" evidence="9">
    <location>
        <begin position="33"/>
        <end position="459"/>
    </location>
</feature>
<dbReference type="SMART" id="SM00827">
    <property type="entry name" value="PKS_AT"/>
    <property type="match status" value="3"/>
</dbReference>
<dbReference type="SUPFAM" id="SSF51735">
    <property type="entry name" value="NAD(P)-binding Rossmann-fold domains"/>
    <property type="match status" value="5"/>
</dbReference>
<comment type="caution">
    <text evidence="11">The sequence shown here is derived from an EMBL/GenBank/DDBJ whole genome shotgun (WGS) entry which is preliminary data.</text>
</comment>
<proteinExistence type="predicted"/>
<dbReference type="Pfam" id="PF00109">
    <property type="entry name" value="ketoacyl-synt"/>
    <property type="match status" value="3"/>
</dbReference>
<feature type="domain" description="Carrier" evidence="8">
    <location>
        <begin position="4772"/>
        <end position="4847"/>
    </location>
</feature>
<dbReference type="Gene3D" id="3.40.50.720">
    <property type="entry name" value="NAD(P)-binding Rossmann-like Domain"/>
    <property type="match status" value="2"/>
</dbReference>
<evidence type="ECO:0000256" key="6">
    <source>
        <dbReference type="PROSITE-ProRule" id="PRU01363"/>
    </source>
</evidence>
<dbReference type="RefSeq" id="WP_378573131.1">
    <property type="nucleotide sequence ID" value="NZ_JBHSFQ010000007.1"/>
</dbReference>
<dbReference type="Gene3D" id="1.10.1200.10">
    <property type="entry name" value="ACP-like"/>
    <property type="match status" value="3"/>
</dbReference>
<dbReference type="Pfam" id="PF00550">
    <property type="entry name" value="PP-binding"/>
    <property type="match status" value="3"/>
</dbReference>
<feature type="active site" description="Proton donor; for dehydratase activity" evidence="6">
    <location>
        <position position="1129"/>
    </location>
</feature>
<feature type="region of interest" description="N-terminal hotdog fold" evidence="6">
    <location>
        <begin position="930"/>
        <end position="1056"/>
    </location>
</feature>
<evidence type="ECO:0000256" key="2">
    <source>
        <dbReference type="ARBA" id="ARBA00022553"/>
    </source>
</evidence>
<dbReference type="SMART" id="SM01294">
    <property type="entry name" value="PKS_PP_betabranch"/>
    <property type="match status" value="3"/>
</dbReference>
<dbReference type="Gene3D" id="3.40.47.10">
    <property type="match status" value="3"/>
</dbReference>
<evidence type="ECO:0000256" key="3">
    <source>
        <dbReference type="ARBA" id="ARBA00022679"/>
    </source>
</evidence>
<dbReference type="InterPro" id="IPR014031">
    <property type="entry name" value="Ketoacyl_synth_C"/>
</dbReference>
<keyword evidence="12" id="KW-1185">Reference proteome</keyword>
<dbReference type="SMART" id="SM00822">
    <property type="entry name" value="PKS_KR"/>
    <property type="match status" value="2"/>
</dbReference>
<dbReference type="InterPro" id="IPR016039">
    <property type="entry name" value="Thiolase-like"/>
</dbReference>
<dbReference type="InterPro" id="IPR049900">
    <property type="entry name" value="PKS_mFAS_DH"/>
</dbReference>
<dbReference type="PANTHER" id="PTHR43775">
    <property type="entry name" value="FATTY ACID SYNTHASE"/>
    <property type="match status" value="1"/>
</dbReference>
<dbReference type="SUPFAM" id="SSF47336">
    <property type="entry name" value="ACP-like"/>
    <property type="match status" value="3"/>
</dbReference>
<dbReference type="EMBL" id="JBHSFQ010000007">
    <property type="protein sequence ID" value="MFC4562162.1"/>
    <property type="molecule type" value="Genomic_DNA"/>
</dbReference>
<evidence type="ECO:0000259" key="9">
    <source>
        <dbReference type="PROSITE" id="PS52004"/>
    </source>
</evidence>
<dbReference type="Pfam" id="PF08659">
    <property type="entry name" value="KR"/>
    <property type="match status" value="2"/>
</dbReference>
<dbReference type="PROSITE" id="PS00012">
    <property type="entry name" value="PHOSPHOPANTETHEINE"/>
    <property type="match status" value="3"/>
</dbReference>
<dbReference type="InterPro" id="IPR020843">
    <property type="entry name" value="ER"/>
</dbReference>
<feature type="domain" description="Carrier" evidence="8">
    <location>
        <begin position="1683"/>
        <end position="1758"/>
    </location>
</feature>
<evidence type="ECO:0000256" key="4">
    <source>
        <dbReference type="ARBA" id="ARBA00023268"/>
    </source>
</evidence>
<evidence type="ECO:0000256" key="7">
    <source>
        <dbReference type="SAM" id="MobiDB-lite"/>
    </source>
</evidence>
<dbReference type="InterPro" id="IPR042104">
    <property type="entry name" value="PKS_dehydratase_sf"/>
</dbReference>
<dbReference type="InterPro" id="IPR049551">
    <property type="entry name" value="PKS_DH_C"/>
</dbReference>
<dbReference type="Pfam" id="PF22953">
    <property type="entry name" value="SpnB_Rossmann"/>
    <property type="match status" value="2"/>
</dbReference>
<feature type="domain" description="PKS/mFAS DH" evidence="10">
    <location>
        <begin position="930"/>
        <end position="1204"/>
    </location>
</feature>
<dbReference type="Pfam" id="PF21089">
    <property type="entry name" value="PKS_DH_N"/>
    <property type="match status" value="2"/>
</dbReference>
<evidence type="ECO:0000313" key="12">
    <source>
        <dbReference type="Proteomes" id="UP001595923"/>
    </source>
</evidence>
<feature type="domain" description="PKS/mFAS DH" evidence="10">
    <location>
        <begin position="3683"/>
        <end position="3962"/>
    </location>
</feature>
<feature type="region of interest" description="N-terminal hotdog fold" evidence="6">
    <location>
        <begin position="3683"/>
        <end position="3810"/>
    </location>
</feature>
<dbReference type="Gene3D" id="3.10.129.110">
    <property type="entry name" value="Polyketide synthase dehydratase"/>
    <property type="match status" value="2"/>
</dbReference>
<evidence type="ECO:0000256" key="1">
    <source>
        <dbReference type="ARBA" id="ARBA00022450"/>
    </source>
</evidence>
<dbReference type="PROSITE" id="PS52004">
    <property type="entry name" value="KS3_2"/>
    <property type="match status" value="3"/>
</dbReference>
<feature type="domain" description="Ketosynthase family 3 (KS3)" evidence="9">
    <location>
        <begin position="1779"/>
        <end position="2205"/>
    </location>
</feature>
<dbReference type="InterPro" id="IPR057326">
    <property type="entry name" value="KR_dom"/>
</dbReference>
<dbReference type="SMART" id="SM00823">
    <property type="entry name" value="PKS_PP"/>
    <property type="match status" value="3"/>
</dbReference>
<dbReference type="InterPro" id="IPR018201">
    <property type="entry name" value="Ketoacyl_synth_AS"/>
</dbReference>
<dbReference type="InterPro" id="IPR011032">
    <property type="entry name" value="GroES-like_sf"/>
</dbReference>
<dbReference type="PROSITE" id="PS50075">
    <property type="entry name" value="CARRIER"/>
    <property type="match status" value="3"/>
</dbReference>
<dbReference type="SUPFAM" id="SSF53901">
    <property type="entry name" value="Thiolase-like"/>
    <property type="match status" value="3"/>
</dbReference>
<keyword evidence="4" id="KW-0511">Multifunctional enzyme</keyword>
<keyword evidence="1" id="KW-0596">Phosphopantetheine</keyword>
<dbReference type="CDD" id="cd08956">
    <property type="entry name" value="KR_3_FAS_SDR_x"/>
    <property type="match status" value="2"/>
</dbReference>
<feature type="active site" description="Proton acceptor; for dehydratase activity" evidence="6">
    <location>
        <position position="3715"/>
    </location>
</feature>
<dbReference type="PROSITE" id="PS00606">
    <property type="entry name" value="KS3_1"/>
    <property type="match status" value="3"/>
</dbReference>
<feature type="active site" description="Proton donor; for dehydratase activity" evidence="6">
    <location>
        <position position="3884"/>
    </location>
</feature>
<dbReference type="Pfam" id="PF00698">
    <property type="entry name" value="Acyl_transf_1"/>
    <property type="match status" value="3"/>
</dbReference>
<dbReference type="InterPro" id="IPR016035">
    <property type="entry name" value="Acyl_Trfase/lysoPLipase"/>
</dbReference>
<dbReference type="InterPro" id="IPR036291">
    <property type="entry name" value="NAD(P)-bd_dom_sf"/>
</dbReference>
<name>A0ABV9DTW7_9ACTN</name>
<dbReference type="CDD" id="cd05195">
    <property type="entry name" value="enoyl_red"/>
    <property type="match status" value="1"/>
</dbReference>
<accession>A0ABV9DTW7</accession>
<dbReference type="InterPro" id="IPR001227">
    <property type="entry name" value="Ac_transferase_dom_sf"/>
</dbReference>
<dbReference type="SUPFAM" id="SSF50129">
    <property type="entry name" value="GroES-like"/>
    <property type="match status" value="1"/>
</dbReference>
<feature type="active site" description="Proton acceptor; for dehydratase activity" evidence="6">
    <location>
        <position position="962"/>
    </location>
</feature>
<dbReference type="Gene3D" id="3.30.70.3290">
    <property type="match status" value="3"/>
</dbReference>
<dbReference type="SMART" id="SM00825">
    <property type="entry name" value="PKS_KS"/>
    <property type="match status" value="3"/>
</dbReference>
<dbReference type="Gene3D" id="3.40.366.10">
    <property type="entry name" value="Malonyl-Coenzyme A Acyl Carrier Protein, domain 2"/>
    <property type="match status" value="3"/>
</dbReference>
<dbReference type="InterPro" id="IPR020841">
    <property type="entry name" value="PKS_Beta-ketoAc_synthase_dom"/>
</dbReference>
<keyword evidence="3" id="KW-0808">Transferase</keyword>
<feature type="region of interest" description="C-terminal hotdog fold" evidence="6">
    <location>
        <begin position="3823"/>
        <end position="3962"/>
    </location>
</feature>
<evidence type="ECO:0000256" key="5">
    <source>
        <dbReference type="ARBA" id="ARBA00023315"/>
    </source>
</evidence>
<keyword evidence="2" id="KW-0597">Phosphoprotein</keyword>
<dbReference type="SUPFAM" id="SSF52151">
    <property type="entry name" value="FabD/lysophospholipase-like"/>
    <property type="match status" value="3"/>
</dbReference>
<feature type="domain" description="Ketosynthase family 3 (KS3)" evidence="9">
    <location>
        <begin position="2790"/>
        <end position="3208"/>
    </location>
</feature>
<dbReference type="InterPro" id="IPR036736">
    <property type="entry name" value="ACP-like_sf"/>
</dbReference>
<dbReference type="InterPro" id="IPR014043">
    <property type="entry name" value="Acyl_transferase_dom"/>
</dbReference>
<sequence>MSEDKQLLGYFKQVTADLYKARARLRRLEERDHEPIAIVGAGCRFPGGVGSADDLWRLVADGADAIGPFPEDRGWDVDGLFDPAPDRVGKSYVRDGGFVYDGHEFDADFFGISPREATAMDPQQRLLLETAWEAIESAGIAPGSLKGSPTGVFAGTTAQDYTTVATAHPEAVAGFGMTGVIASVLSGRVAYALGLEGPAVTIDTACSSSLVALHMAVQALRRGECTLALAGGVTFMSTPAVFTEFSQQRGLAADGRCKPFAGAADGTGWGEGVGLVLVERLSDALRNGHEVLAVVRGSAVNQDGASNGLTAPNGPSQQRVIRTALADAGLTAGDVDVVEAHGTGTTLGDPIEAQALLATYGKGRSSDRPLRLGSIKSNIGHTQAAAGIAGVIKMIMALRHGELPPTLHVDRPTPNVDWSSGALSLLTEPVHWPDEDRPRRAGVSSFGISGTNAHLILEQAPAGQPAEEDGTVPEPAVPGGPVPWVLSAKTPRALRGQAERLLSAVNRPGVSLIDVGWSLARTRARFDHRAVVTGSTLPELRDGLAALAHERGSSALASGRALGSGRVVMVFPGQGAQWPAMARELYASAPAFTEAFDACAAAISSWTDWNPLDLVCDRDVDLNRVDVVQPALFAVMVSLARLWGAVGVEPAAVIGHSQGEIAAAHVAGALSLDDAARTVALRSRALRELSGLGGMLSVPLPEREIAAHLDSRPGLGIAAVNGPGHVVVSGDAGPLNELHEELTEAGVRSRTVPVDYASHSPHIEQVRERILADLATITPQPANVPFYSTLTGDVLDTAELTAEYWYRNLREPVEFARAHHAALTAGDTLFIEVSPHPVLLPAMTDTVTDSGRRAAVTGTLRRDEPAVDTFIHAIGQAHAHGADVDWSAILPTGTSTPLPTYAFDRERFWIDAVPGATADVAGAGIDTARHPLLGAMVESPGTGGVTFTGRLSLSTHPWLADHAVADTVLMPGTGLVEMVVRAGDQVGCGSVAELVLQTPMGVPEHGALQVQVVVGALDGGGREAAVYSRPEPSEQAGPAEWTLHATGLLTPPSETAETSLGQWPPADAAPVAIDDVYTRLAAEGLVYGPVFQGLRSVRRRDGEIFAEVELPADQHAAADAFTLHPALFDAALHALAVAAVDDTVALPFAWSDVRVSAVGATALRVRIAPLRPDTVSVEVFDEAGEPVASAGSVTLRPLSAVQPAAAGRARGGPLFTVAWEPLATNSARASRSWAVADQDDRLADALRGGGHTVGSLDDVNAGTDVPEVVLWSYRPEAADVPAAVRESTAELLALVRRWSADPRYADSHLVVTTRGAVAARDGESPDLATAPLWGLLRSAQSEHPGRFTLLDLDDAQESLEVVAAAVAAAADAGETQVALRAGEALVPRAVRPAVDGTTVSADAIWAAGTVLITGASGHLGGVVARHVAAAGAARVVLLSRRGADAPGADELRAELAEAGTLVTFAACDAADRDMLASVLADIPAEHPLRVVVHAAGVLDDGTVDSLTPERVAAVLRPKVDAAWNLHELTRDLDLDAFVLFSSAAGLTGPAGQASYAAANVFLDALAQHRRSTGLPGLSLAWGLWARSSGMTGHLADVDRRRLARDGVRGLSDEEGTRLLDAALELDVALAVPLGFDGAAQSVPDAAPVWRSLARGRSRRAAARVTATGLARRLARLTAEERRRTVTELVRAEAASVLGHTDARRLDVRTPFRELGFDSLTAVELRNRLNGLADLRLSAAAIFDYPTLDALAGYVLEEVTGSAPTAADTASTASAVGALDEPVAIVGIGCRYPGGVGSAEDLWRLVADGADAIGGFPEDRGWDVADLYDPDPDRKGKSYVREGGFLYDGHGFDAGFFGISPREAVASDPQQRLLLETAWEAIESAGIAPDSLKGSRTGVFAGLMYHDYASWLTAVPEELEAFLANGSAGSVATGRVSYEFGFEGPAVTVDTACSSSLVALHLAAQALRRGECDYALAGGVTFMSTPALFTNFSRQRGLSPDGRCKSFAEGADGTGFSEGVGLLLVERLSDARRKGHDVLAVVRGSAVNQDGASNGLTAPNGPSQQRVIRSALADAGLTPGDVDAVEAHGTGTTLGDPIEAQALLATYGHDRPADRPLLLGSVKSNIGHTQAAAGVAGVIKMVMALRHRTLPATLHVDEPTPEVDWSAATVSLLTEAVEWPDGDRPRRAGVSSFGISGTNAHLIIEEAPREPRTVEPETVDAPPPGGGGSLVPWVVTATTPQALRAQAGRLAASVGGDTRPADVGWSLATGRAVLEQRAVILGGTREELVGGARALADGTPHPGAVAGRAGAGGPVFVFPGQGAQWAGMGRSLLAADEAFAASMARCGEALAEFVPWSLTDTLDDEAALTRVDVVQPALWAVMVSLAELWRARGVRPSAVVGHSQGEIAAAVVAGALSLRDGARIVALRSRLIAAELAGPGGMASVSLAEDEIVPRLGQGLSVAAVNGPAQVVVAGDRPALESLVERLTAEGVQARMIAVDYASHSAQVDAVEEDLVAALAETAAEPSRVPLYSTVTGGLLDTTEMVADYWFENLRGTVRFRDAVAAAIADGHGVFIEASPHPVLTAAVTDNGDAAGERVAAVGTLRRGHDDEVRVLTAMAEAFAAGADVDWTTAFAGRDVRRVGLPTYAFQRRRYWLEAAPGSPVAAAVPPEPAGEQARVPDVPLAHRLAGLAEAEQRQHVLLLVRGLVAAVLGHTAADEVDHDTAFRDLGFDSVIAVDLRNRLADASGMPWPATIAFDHPTPKLLAEHVRAELTGATRPVEPIATAAALDEPIAIVGMACRFPGEASSPDGFWTLVRSGRDAISPFPTDRGWEAVGSLEESHTRHGGFLHDVADFDSGFFGISPREALVMDPQQRLLLETSWEAFEHAGLDPSSLRGSRTGVFVGGASSGYTTASMPRELVAGYGITGGSGSVLSGRVAYALGLEGPAVTIDTACSSSLVALHMAVQALRRGECSLALAGGAAVLPTPDVFAEFSRQGGLAADGRCKPFAGAADGTGWSEGAGLVLVERLSDALRNGHEVLAVVRGSAVNQDGASNGLTAPNGPSQQRVIRSALADAGLAAGDVDVVEAHGTGTTLGDPIEAQALLATYGHDRPAERPLWLGSVKSNIGHTQAAAGVAGVIKMVMALRHNELPPTLHVDEPTPEVDWSAETVSLLTEPVEWPDGDRPRRAGVSSFGISGTNAHLILEQAPRRTPVPSTRTAPAVDSGPVPWVLSGRTPEALRGQAERLVAMVRERPELSPSDVAWSLATTRARFDHRAVATGRDLADLSDGLSTFAEGRSTGRVVAGHAAGSGVGLVFSGQGAQWPGMARGLYESSPVFADAFDEVCAAFDGLLPEPLAEVVLSADGTPQAALLDRTDFTQPALFAVEVALHALVQACGVRPDVLAGHSIGEISAAHTAGVLSLHDACTLVAARGRLMAELPSTGAMLSLETSEDRTAELLDGIADVGIGAVNGPASVVVSGDTAGIHDVETRAREAGIRTTRLRVGQGFHSPLMDPMLDDFAAVVAELDLHAPSIPLVSTVTGRKLTTEEATSPQYWVRHARDTVRYHDALHTIAADSIHTLIEIGPDSPLSALTTHHDHLTTVPLLRRPRSGEAPVTEPERFVRALAQAHARGVDVDWRTLLGEARKVALPTYAFDRRRYWLNATAGTADVTGAGLVSAGHPLLGAMVESPDGAGVVFTGRLSLATHPWLADHAVAGEVFVPGTGLVEMVSRAGDEVGCDRIGELVLQAPLIVPARGAIRLQVIVGAPDENGERGVAVHSLPEAPVSGEPAEWTAHASGVLTSGSADAAPVLGVTWPPEDAAEVGVEDVYPRLAAEGLVYGPVFQGLRSVWRREGEIFAEVELPAEQHALASGFLLHPALLDAALHALIGAADGPGDLTVGLPFSWTGVRVLASGATALRVRMTLLGDDAVSLEVFDTAGEPVAVIGSLTVRPLSTSPTPIAATGAGATRPDSMFSVEWLPAEHAEATDTSLSWAVLHDDGEASRALRARGVRAVAAGYPGELLPDLDAAAVPDVVVWRCPAAAAGGVPAAAHEAAAAALSTVRKWLAEPRLERSRLVVVTRNAVAAREGEAPDLTLAPVWGLVRSAQSENPDRFVLVDLDGDGDGQGVLVDALAAGEPQVAVRGGAVLVPRVARRDGDDRLVLPDDPNWRLDAHGQGTIDDLAVVADADQDRPLREGEVRVRLRAAGLNFRDVLMVLGMYPGEISLGSEGAGIVTETGPGVTALTAGDRVAGLLFGEAFASVAIADHRMLVRVPDTWSWARAASVPVVSVTALYGLRDLAGLSQGESVLIHAGTGGVGMAAIQIARHLGAEVFATASEAKWDTLRELGLDDDHIASSRTLDFEDEFLKTTDNLGVDVVLNSLSGDFTDASLRLLPRGGRFIEIGKRDIRDPENVAAAHPGVRYRAFDSIDAGPDRIGRMLTELIDLHETGALRPLPVRTWPLTHAKDAFRHLSQAKHTGKLVLTFPTPPLSSGTVLITGGSGHLASAVARHAARNGAPHLLLLSRRGPDAPGARELHDELTRSGAQVTITACDVADRTALAAAIGTIPSRHPLRSVIHTAGVLDDGLIPDLTPDRLATVMRPKADAAWHLHELTRHHDLDAFVLFSSIAGTAGGPGQANYAAANTFLDALAHHRHARGLPATSLAWGPWADDGMAAALGDVHQARITRTGLTPLTDEQGLHLLDTALADQNPVAIAAHLDTTALADAGPLWRSLARTPGRRTAVSRVAGRSATSALDRLGTLPPRERLRELEDLVHGEAAAVLGHPDPGTLDRDHPFRDLGFDSLTAVELRNRLNTLTALRLPPSTVFDHPTVASLAEHIERELGLGAAGDAALLERLADMERLSPEDVPDERKDEIAAVLGRLAAKWGAAPVPGAGADGAPDAGRDLDSATDDEVFRFLGEEFGIS</sequence>
<dbReference type="Proteomes" id="UP001595923">
    <property type="component" value="Unassembled WGS sequence"/>
</dbReference>
<dbReference type="SMART" id="SM00829">
    <property type="entry name" value="PKS_ER"/>
    <property type="match status" value="1"/>
</dbReference>
<evidence type="ECO:0000259" key="8">
    <source>
        <dbReference type="PROSITE" id="PS50075"/>
    </source>
</evidence>
<dbReference type="Pfam" id="PF16197">
    <property type="entry name" value="KAsynt_C_assoc"/>
    <property type="match status" value="3"/>
</dbReference>
<dbReference type="Gene3D" id="3.40.50.11460">
    <property type="match status" value="1"/>
</dbReference>
<dbReference type="Pfam" id="PF14765">
    <property type="entry name" value="PS-DH"/>
    <property type="match status" value="2"/>
</dbReference>
<feature type="region of interest" description="Disordered" evidence="7">
    <location>
        <begin position="3211"/>
        <end position="3231"/>
    </location>
</feature>
<dbReference type="InterPro" id="IPR020806">
    <property type="entry name" value="PKS_PP-bd"/>
</dbReference>
<keyword evidence="5" id="KW-0012">Acyltransferase</keyword>
<dbReference type="InterPro" id="IPR050091">
    <property type="entry name" value="PKS_NRPS_Biosynth_Enz"/>
</dbReference>
<organism evidence="11 12">
    <name type="scientific">Nocardiopsis mangrovi</name>
    <dbReference type="NCBI Taxonomy" id="1179818"/>
    <lineage>
        <taxon>Bacteria</taxon>
        <taxon>Bacillati</taxon>
        <taxon>Actinomycetota</taxon>
        <taxon>Actinomycetes</taxon>
        <taxon>Streptosporangiales</taxon>
        <taxon>Nocardiopsidaceae</taxon>
        <taxon>Nocardiopsis</taxon>
    </lineage>
</organism>
<dbReference type="InterPro" id="IPR016036">
    <property type="entry name" value="Malonyl_transacylase_ACP-bd"/>
</dbReference>
<protein>
    <submittedName>
        <fullName evidence="11">SDR family NAD(P)-dependent oxidoreductase</fullName>
    </submittedName>
</protein>
<dbReference type="InterPro" id="IPR032821">
    <property type="entry name" value="PKS_assoc"/>
</dbReference>
<dbReference type="PANTHER" id="PTHR43775:SF51">
    <property type="entry name" value="INACTIVE PHENOLPHTHIOCEROL SYNTHESIS POLYKETIDE SYNTHASE TYPE I PKS1-RELATED"/>
    <property type="match status" value="1"/>
</dbReference>
<dbReference type="InterPro" id="IPR014030">
    <property type="entry name" value="Ketoacyl_synth_N"/>
</dbReference>
<dbReference type="CDD" id="cd00833">
    <property type="entry name" value="PKS"/>
    <property type="match status" value="3"/>
</dbReference>
<dbReference type="InterPro" id="IPR009081">
    <property type="entry name" value="PP-bd_ACP"/>
</dbReference>
<feature type="domain" description="Carrier" evidence="8">
    <location>
        <begin position="2698"/>
        <end position="2773"/>
    </location>
</feature>
<dbReference type="PROSITE" id="PS52019">
    <property type="entry name" value="PKS_MFAS_DH"/>
    <property type="match status" value="2"/>
</dbReference>
<feature type="region of interest" description="C-terminal hotdog fold" evidence="6">
    <location>
        <begin position="1068"/>
        <end position="1204"/>
    </location>
</feature>
<dbReference type="InterPro" id="IPR049552">
    <property type="entry name" value="PKS_DH_N"/>
</dbReference>
<reference evidence="12" key="1">
    <citation type="journal article" date="2019" name="Int. J. Syst. Evol. Microbiol.">
        <title>The Global Catalogue of Microorganisms (GCM) 10K type strain sequencing project: providing services to taxonomists for standard genome sequencing and annotation.</title>
        <authorList>
            <consortium name="The Broad Institute Genomics Platform"/>
            <consortium name="The Broad Institute Genome Sequencing Center for Infectious Disease"/>
            <person name="Wu L."/>
            <person name="Ma J."/>
        </authorList>
    </citation>
    <scope>NUCLEOTIDE SEQUENCE [LARGE SCALE GENOMIC DNA]</scope>
    <source>
        <strain evidence="12">XZYJ18</strain>
    </source>
</reference>
<gene>
    <name evidence="11" type="ORF">ACFO4E_09865</name>
</gene>
<dbReference type="InterPro" id="IPR020807">
    <property type="entry name" value="PKS_DH"/>
</dbReference>
<dbReference type="InterPro" id="IPR013968">
    <property type="entry name" value="PKS_KR"/>
</dbReference>
<dbReference type="Pfam" id="PF02801">
    <property type="entry name" value="Ketoacyl-synt_C"/>
    <property type="match status" value="3"/>
</dbReference>
<dbReference type="Pfam" id="PF13602">
    <property type="entry name" value="ADH_zinc_N_2"/>
    <property type="match status" value="1"/>
</dbReference>
<dbReference type="Gene3D" id="3.90.180.10">
    <property type="entry name" value="Medium-chain alcohol dehydrogenases, catalytic domain"/>
    <property type="match status" value="1"/>
</dbReference>
<evidence type="ECO:0000259" key="10">
    <source>
        <dbReference type="PROSITE" id="PS52019"/>
    </source>
</evidence>
<dbReference type="SMART" id="SM00826">
    <property type="entry name" value="PKS_DH"/>
    <property type="match status" value="2"/>
</dbReference>